<dbReference type="AlphaFoldDB" id="A0AAX4HJ71"/>
<dbReference type="GO" id="GO:0003677">
    <property type="term" value="F:DNA binding"/>
    <property type="evidence" value="ECO:0007669"/>
    <property type="project" value="InterPro"/>
</dbReference>
<dbReference type="PROSITE" id="PS50943">
    <property type="entry name" value="HTH_CROC1"/>
    <property type="match status" value="1"/>
</dbReference>
<dbReference type="InterPro" id="IPR010982">
    <property type="entry name" value="Lambda_DNA-bd_dom_sf"/>
</dbReference>
<evidence type="ECO:0000313" key="3">
    <source>
        <dbReference type="Proteomes" id="UP001324634"/>
    </source>
</evidence>
<dbReference type="Gene3D" id="1.10.260.40">
    <property type="entry name" value="lambda repressor-like DNA-binding domains"/>
    <property type="match status" value="1"/>
</dbReference>
<dbReference type="Proteomes" id="UP001324634">
    <property type="component" value="Chromosome"/>
</dbReference>
<dbReference type="EMBL" id="CP139487">
    <property type="protein sequence ID" value="WPU63275.1"/>
    <property type="molecule type" value="Genomic_DNA"/>
</dbReference>
<feature type="domain" description="HTH cro/C1-type" evidence="1">
    <location>
        <begin position="12"/>
        <end position="66"/>
    </location>
</feature>
<dbReference type="RefSeq" id="WP_321389690.1">
    <property type="nucleotide sequence ID" value="NZ_CP139487.1"/>
</dbReference>
<accession>A0AAX4HJ71</accession>
<dbReference type="KEGG" id="psti:SOO65_11320"/>
<name>A0AAX4HJ71_9BACT</name>
<dbReference type="InterPro" id="IPR001387">
    <property type="entry name" value="Cro/C1-type_HTH"/>
</dbReference>
<dbReference type="Pfam" id="PF01381">
    <property type="entry name" value="HTH_3"/>
    <property type="match status" value="1"/>
</dbReference>
<evidence type="ECO:0000313" key="2">
    <source>
        <dbReference type="EMBL" id="WPU63275.1"/>
    </source>
</evidence>
<keyword evidence="3" id="KW-1185">Reference proteome</keyword>
<sequence>MNEQMYSIGPLMKAARKFKKFNQADVAQAIGCSQSALSKMEHNLLIPSAPQWFLFSRFTSIPPETLETGIIDRHSKVKFNNDQVSLGFKIPKKYRHFRAGKVREIYPFLFYLEKKVGPDAHKDFIASTGLETEFFLDFDNLINFQLFLDSMEYFIKLGKNSDETINEIVSVGQNDLYWNHYKVEWMKLGSVAAVLNEYANEQLFFQTDFQLKVEGQGGRTLVSYFPEYHLKQFAASASNEQVRFLNTYRKKTLENLIKRILDQNVTFDLIAETQNSPLGARFEVKTHAASQAS</sequence>
<gene>
    <name evidence="2" type="ORF">SOO65_11320</name>
</gene>
<dbReference type="CDD" id="cd00093">
    <property type="entry name" value="HTH_XRE"/>
    <property type="match status" value="1"/>
</dbReference>
<dbReference type="SUPFAM" id="SSF47413">
    <property type="entry name" value="lambda repressor-like DNA-binding domains"/>
    <property type="match status" value="1"/>
</dbReference>
<dbReference type="SMART" id="SM00530">
    <property type="entry name" value="HTH_XRE"/>
    <property type="match status" value="1"/>
</dbReference>
<organism evidence="2 3">
    <name type="scientific">Peredibacter starrii</name>
    <dbReference type="NCBI Taxonomy" id="28202"/>
    <lineage>
        <taxon>Bacteria</taxon>
        <taxon>Pseudomonadati</taxon>
        <taxon>Bdellovibrionota</taxon>
        <taxon>Bacteriovoracia</taxon>
        <taxon>Bacteriovoracales</taxon>
        <taxon>Bacteriovoracaceae</taxon>
        <taxon>Peredibacter</taxon>
    </lineage>
</organism>
<reference evidence="2 3" key="1">
    <citation type="submission" date="2023-11" db="EMBL/GenBank/DDBJ databases">
        <title>Peredibacter starrii A3.12.</title>
        <authorList>
            <person name="Mitchell R.J."/>
        </authorList>
    </citation>
    <scope>NUCLEOTIDE SEQUENCE [LARGE SCALE GENOMIC DNA]</scope>
    <source>
        <strain evidence="2 3">A3.12</strain>
    </source>
</reference>
<evidence type="ECO:0000259" key="1">
    <source>
        <dbReference type="PROSITE" id="PS50943"/>
    </source>
</evidence>
<protein>
    <submittedName>
        <fullName evidence="2">Helix-turn-helix transcriptional regulator</fullName>
    </submittedName>
</protein>
<proteinExistence type="predicted"/>